<accession>A0A8J4LPK8</accession>
<feature type="compositionally biased region" description="Polar residues" evidence="1">
    <location>
        <begin position="579"/>
        <end position="589"/>
    </location>
</feature>
<dbReference type="OrthoDB" id="553044at2759"/>
<evidence type="ECO:0000313" key="2">
    <source>
        <dbReference type="EMBL" id="GIL81049.1"/>
    </source>
</evidence>
<sequence length="617" mass="65801">MRNLMHFPQQQSSTLPTLKQATICKCPPKRIAYGSCPETHYIVRAIGATGATLLFLASGAFASFASVDYSALPASTEQTPTLLVLERRKVEDLVISEFADGLAEMSDTELVQLLEEILRNRRENNAKLFWKADRKHAESSILSAIPSEISNGPSTSFNAPTSIFEPVAGSLEDGRAPPASDLACARADEGGESRCAQSSAETDQVRASKGGELQANRSTESQLLDARDNVRQQVRASGIPLGADEVNDIAPIQRSGEGRTYSVESEVSKGACDTIIDDASSTGSCYDMNPIPQPANVQNSSDMLEQYWRPAKEWMTGTGFTTTPSFQKLCLQSKGYVEEDSIFQSILTLMLDLCESVDTKQTLPLVAVMGGLGLVAWLVVSLIQAGAVGSSAAFLKSQLPWVSLQVAKSSAAGRDHNSAISASEKVAVLEPSLPPILDNLDHGNGAASLRKKQQDLPEPNIAENASRLGGAMSTQSSRAGVRIADPKLRKLLDNGPPPPPQFLGAHAGWWTSNEPGSPRIVGLNGPISVNVGQMQRVGSSAVQQEDVSWSGGSSSGQKDQRSIFVHRAAPPDPWVTADGSASSQSLPSDWQLWQTASSVTAPESFLPTGKNVSPWDS</sequence>
<organism evidence="3 4">
    <name type="scientific">Volvox reticuliferus</name>
    <dbReference type="NCBI Taxonomy" id="1737510"/>
    <lineage>
        <taxon>Eukaryota</taxon>
        <taxon>Viridiplantae</taxon>
        <taxon>Chlorophyta</taxon>
        <taxon>core chlorophytes</taxon>
        <taxon>Chlorophyceae</taxon>
        <taxon>CS clade</taxon>
        <taxon>Chlamydomonadales</taxon>
        <taxon>Volvocaceae</taxon>
        <taxon>Volvox</taxon>
    </lineage>
</organism>
<evidence type="ECO:0000313" key="5">
    <source>
        <dbReference type="Proteomes" id="UP000747110"/>
    </source>
</evidence>
<dbReference type="Proteomes" id="UP000722791">
    <property type="component" value="Unassembled WGS sequence"/>
</dbReference>
<gene>
    <name evidence="2" type="ORF">Vretifemale_10212</name>
    <name evidence="3" type="ORF">Vretimale_9248</name>
</gene>
<dbReference type="EMBL" id="BNCP01000020">
    <property type="protein sequence ID" value="GIL81049.1"/>
    <property type="molecule type" value="Genomic_DNA"/>
</dbReference>
<evidence type="ECO:0000313" key="4">
    <source>
        <dbReference type="Proteomes" id="UP000722791"/>
    </source>
</evidence>
<dbReference type="Proteomes" id="UP000747110">
    <property type="component" value="Unassembled WGS sequence"/>
</dbReference>
<protein>
    <submittedName>
        <fullName evidence="3">Uncharacterized protein</fullName>
    </submittedName>
</protein>
<feature type="region of interest" description="Disordered" evidence="1">
    <location>
        <begin position="186"/>
        <end position="218"/>
    </location>
</feature>
<evidence type="ECO:0000313" key="3">
    <source>
        <dbReference type="EMBL" id="GIM04757.1"/>
    </source>
</evidence>
<name>A0A8J4LPK8_9CHLO</name>
<dbReference type="AlphaFoldDB" id="A0A8J4LPK8"/>
<feature type="compositionally biased region" description="Polar residues" evidence="1">
    <location>
        <begin position="538"/>
        <end position="557"/>
    </location>
</feature>
<dbReference type="EMBL" id="BNCQ01000017">
    <property type="protein sequence ID" value="GIM04757.1"/>
    <property type="molecule type" value="Genomic_DNA"/>
</dbReference>
<feature type="region of interest" description="Disordered" evidence="1">
    <location>
        <begin position="538"/>
        <end position="589"/>
    </location>
</feature>
<comment type="caution">
    <text evidence="3">The sequence shown here is derived from an EMBL/GenBank/DDBJ whole genome shotgun (WGS) entry which is preliminary data.</text>
</comment>
<proteinExistence type="predicted"/>
<feature type="region of interest" description="Disordered" evidence="1">
    <location>
        <begin position="598"/>
        <end position="617"/>
    </location>
</feature>
<keyword evidence="5" id="KW-1185">Reference proteome</keyword>
<reference evidence="3" key="1">
    <citation type="journal article" date="2021" name="Proc. Natl. Acad. Sci. U.S.A.">
        <title>Three genomes in the algal genus Volvox reveal the fate of a haploid sex-determining region after a transition to homothallism.</title>
        <authorList>
            <person name="Yamamoto K."/>
            <person name="Hamaji T."/>
            <person name="Kawai-Toyooka H."/>
            <person name="Matsuzaki R."/>
            <person name="Takahashi F."/>
            <person name="Nishimura Y."/>
            <person name="Kawachi M."/>
            <person name="Noguchi H."/>
            <person name="Minakuchi Y."/>
            <person name="Umen J.G."/>
            <person name="Toyoda A."/>
            <person name="Nozaki H."/>
        </authorList>
    </citation>
    <scope>NUCLEOTIDE SEQUENCE</scope>
    <source>
        <strain evidence="3">NIES-3785</strain>
        <strain evidence="2">NIES-3786</strain>
    </source>
</reference>
<evidence type="ECO:0000256" key="1">
    <source>
        <dbReference type="SAM" id="MobiDB-lite"/>
    </source>
</evidence>